<dbReference type="InterPro" id="IPR019410">
    <property type="entry name" value="Methyltransf_16"/>
</dbReference>
<dbReference type="PANTHER" id="PTHR14614">
    <property type="entry name" value="HEPATOCELLULAR CARCINOMA-ASSOCIATED ANTIGEN"/>
    <property type="match status" value="1"/>
</dbReference>
<dbReference type="Proteomes" id="UP000178129">
    <property type="component" value="Unassembled WGS sequence"/>
</dbReference>
<dbReference type="PANTHER" id="PTHR14614:SF130">
    <property type="entry name" value="PROTEIN-LYSINE N-METHYLTRANSFERASE EEF2KMT"/>
    <property type="match status" value="1"/>
</dbReference>
<dbReference type="SUPFAM" id="SSF53335">
    <property type="entry name" value="S-adenosyl-L-methionine-dependent methyltransferases"/>
    <property type="match status" value="1"/>
</dbReference>
<dbReference type="GO" id="GO:0005737">
    <property type="term" value="C:cytoplasm"/>
    <property type="evidence" value="ECO:0007669"/>
    <property type="project" value="TreeGrafter"/>
</dbReference>
<protein>
    <recommendedName>
        <fullName evidence="3">Protein-lysine N-methyltransferase EFM3</fullName>
    </recommendedName>
</protein>
<accession>A0A1E1JQX7</accession>
<dbReference type="STRING" id="914237.A0A1E1JQX7"/>
<dbReference type="FunCoup" id="A0A1E1JQX7">
    <property type="interactions" value="508"/>
</dbReference>
<proteinExistence type="predicted"/>
<evidence type="ECO:0008006" key="3">
    <source>
        <dbReference type="Google" id="ProtNLM"/>
    </source>
</evidence>
<dbReference type="Gene3D" id="3.40.50.150">
    <property type="entry name" value="Vaccinia Virus protein VP39"/>
    <property type="match status" value="1"/>
</dbReference>
<evidence type="ECO:0000313" key="2">
    <source>
        <dbReference type="Proteomes" id="UP000178129"/>
    </source>
</evidence>
<dbReference type="Pfam" id="PF10294">
    <property type="entry name" value="Methyltransf_16"/>
    <property type="match status" value="1"/>
</dbReference>
<dbReference type="GO" id="GO:0008757">
    <property type="term" value="F:S-adenosylmethionine-dependent methyltransferase activity"/>
    <property type="evidence" value="ECO:0007669"/>
    <property type="project" value="UniProtKB-ARBA"/>
</dbReference>
<gene>
    <name evidence="1" type="ORF">RCO7_01129</name>
</gene>
<dbReference type="EMBL" id="FJUW01000001">
    <property type="protein sequence ID" value="CZS88163.1"/>
    <property type="molecule type" value="Genomic_DNA"/>
</dbReference>
<evidence type="ECO:0000313" key="1">
    <source>
        <dbReference type="EMBL" id="CZS88163.1"/>
    </source>
</evidence>
<dbReference type="AlphaFoldDB" id="A0A1E1JQX7"/>
<name>A0A1E1JQX7_9HELO</name>
<dbReference type="InterPro" id="IPR029063">
    <property type="entry name" value="SAM-dependent_MTases_sf"/>
</dbReference>
<organism evidence="1 2">
    <name type="scientific">Rhynchosporium graminicola</name>
    <dbReference type="NCBI Taxonomy" id="2792576"/>
    <lineage>
        <taxon>Eukaryota</taxon>
        <taxon>Fungi</taxon>
        <taxon>Dikarya</taxon>
        <taxon>Ascomycota</taxon>
        <taxon>Pezizomycotina</taxon>
        <taxon>Leotiomycetes</taxon>
        <taxon>Helotiales</taxon>
        <taxon>Ploettnerulaceae</taxon>
        <taxon>Rhynchosporium</taxon>
    </lineage>
</organism>
<keyword evidence="2" id="KW-1185">Reference proteome</keyword>
<sequence>MERQLSVNAKQQLERFCRQYLQVTLELTYPAEEHLRNDAFQRTLYKRIFSEEVQYVPPPRYQLRVLKELMKRIEASIQDWDEEGISDDLMNCLALLLSTPLQSEEASVQQKSYVTYSPSSLPPQIDQNPTITLYEARNLLAAAGTTGLRTWEAGLHLGNYLCTHPDLIHGKSILELGSGTGYLSILCAKYLKAGQILATDGDDDVVASFSSNFYLNGLQFSSRTESKELKWGHALKGGEDARWNLGRHIDIVLGADLTYDPRNISPLMATFGDLFELYPDVKILIAATVRSEETFAKFPNACKMNEYGFQEIEFAVPKAVEQEGPFYSDLAPVRLCMITKT</sequence>
<dbReference type="InParanoid" id="A0A1E1JQX7"/>
<reference evidence="2" key="1">
    <citation type="submission" date="2016-03" db="EMBL/GenBank/DDBJ databases">
        <authorList>
            <person name="Ploux O."/>
        </authorList>
    </citation>
    <scope>NUCLEOTIDE SEQUENCE [LARGE SCALE GENOMIC DNA]</scope>
    <source>
        <strain evidence="2">UK7</strain>
    </source>
</reference>
<comment type="caution">
    <text evidence="1">The sequence shown here is derived from an EMBL/GenBank/DDBJ whole genome shotgun (WGS) entry which is preliminary data.</text>
</comment>